<sequence>MKYIYQFNLYKCLLLLVVGMFSVFQLRGQTTESYDDNPSFNNSSKDFTLDDFRYQITGTNSTYLNRTDNNYSFLSDSGPTDYAIQFDYDSYGGISSIEVSLSAGGSFDLRSLTFDVIANSNFTISSSEGGNVSFASNNSYLTKYDYDFSSEIGFNNITSFTISGGNLVVDFDDLTYNLSAANTPPTASSFTAANGPYENLTYTFSTSDFGYSDSDGDALDHVLIESLPTVGTLYLDADNDDVFDGGEAVNVSDQISKANLDAGNLQYIQTGSTNTSFQFDVSDGTDASTSNYTANLNVSPVPTVTLSVNPTSRPENQATANTITATLSNSYGINTIVNLSIGGTATNSVDYTISGSAITIPAGSTTGTVTLQNINDSQYENNETVIIDINSITGGTEDGTQQVTYTIMNDDIPPNASLEILDFYNPITNEAGGQAYVRGKIDNFAGVTVSIPLYFSGTATGGGTDYSITGSVITISPGQLMDSIRVTSLFDGLEEGDETIIIDMNTPTNAIEDGTQQVTLTIKDANLSPPTGYSVAIDQVEITAANQAATSFTFSGAEVGATYNYTFSSDGGGTNVTGSGSIATATDQITGIDLSGLGDGTITLSVTLTDTFGSTGSAATDTETKDTTAPTGYSVAIDQSGINTSNQSAASFTFAGAEVGTTYNYTLSSSGGGTNVTGSGTIATATDQISGIDLSGLVDGTITLSVILTDTFGNAGSAATDTETKDIIAPSGYTVSIDQSPINNANQSTTSFTFAGAEVGSTYNYTFSSSGGGTNVIGSGTITTAMDQITGLDLSGLGDGTVTLSVTLTDTFGNAGNAATDTETKDTTAPSGYTVSIDQSPINNGNQSSVSFTLAGAEVGSTYNYTFSSSGGGTNVTGSGTIATATDQIAGLDLSGLGDGTVTLSVTLTDTFGNTGSAATDTEAKDATSPSGYSVQIDQTPISSSNQSAVSFTFAGAEIGASYNYTLSSSGGGTNVTGSGSIATATDQITGIDLSGLGDGTVTLSVTLTDTFGNTGAAATDTETKDTTAPTGYSVNIDLLGEIMINMINETIIEFSGSGMEVGSTLNYSFTSSGGGSAVTGTETVTTASETFDNGGPGYDLSGLNDGTITLTVSLTDPVGNQGTNATDTETKDAGPPTGYSVSWDDNLINATESSSTSFSLTNAEVGTTASYSISSSGDGNTATVTGTVSVSNTSQTVTVDVGALTNGVLTVQVTLRDQGGNTGSTESDNSAVLDKTAPSGYVATFDQDPINGTNETAVSFSFTGAEVGAIYSFTISSSGGGTNISGSGTVATASDQITGIDLSGLGDGTITLSVSLSDAAGNTGSPNTDTSTKDTNEAPTASALSISGALTVGEQLTGNYTFMDPDSDPENGSSYKWYRSDDNAGTNKTAISGAIAQQYTLQAVDQGKYISFEVTPNDGTEIGTTVESALNGPVKVDQAITFPSIANKTYGDASFTLGDAQTDESLTVTYTADDPSVVSITGNQAIILKAGTTQITATQSGDGVTNAAPAVVQSLTVNKAALTVTGNDKSKVYGSTDPTWTVSYSGFVNGDNETALGGTLDLSRAAGEDVGNYAISASGYTSSNYTISYVEGNFEITQAALTVTADDKSKVYGSTDPTLTVSYAGFVNGDDETALVGTLDVSRAVGEDVGNYAVMASGYSSSNYTISYVDGNFEITQAALTVTADNISKVYGSADPSLTVSYAGFVNGDDETALGGTLDVSRAVGEDVGNYAVMASGYTSSNYTISYVEGNLEITQAALTVTADDKSKVYGSTDPTWTVSYSGFVNGDDETSLGGTLDVSRAAGEDVGNYVIMASGHTSSNYSISYVEGNFEITQAALTVTADDKSKVYGSTDPGFTVSYAGFVNGDDATDLGGTLDVSRAAGEDVGNYAIMASGYSSSNYTISYVDGNFEITQAALTVTADDKSKVYGSTDPGLTVSYAGFVNGDDATALGGTLAVSRAAGEDVGNYAISASGYTSSNYTISYVDGNFEITQAALTVTADDKSKVYGSTDPALTVSYAGFVNGDDETALVGTLDLSRAVGEDVGNYAISVSGYTSSNYTISYVEGNLEITQAALTVTADDKSKVYGSTDPGLTVSYAGFVNGDGETTLVGTLDLSRAAGEDVGNYAVMASGYSSSNYTISYVEGNLEITQAALTVTADDKSKVYGSTDPSLTVSYAGFVNGDDETALVGTLDLSRAAGEDVGNYTVTASGLISSNYTISYVGGNFEITQAALTVTADNKSKVYGSAEPSLTVSYSGFVNGDNEDDLGGTLAIGRTKGEDVGNYAISASGYTSSNYTIIYVEGNFEITQAALTVTADDKSKVYGSTDPGLTVSYAGFVNGDDETALGGTLDVSRAVGEDVGNYAISASGYASSNYTISYVEGNLEITQAALTVTADDKSKVYGSTDPGLTVSYAGFVNGDDETALVGTLDLSRAAGEDVGNYAVMASGYSSSNYTISYIEGNLEITQAALTVTADDKSKVYGSTDPSLTVSYAGFVNGDDATALGGTLDVSRAAGEDVGNYAISASGYSSSNYTINYMDGSLEITPEALTVVADDKSKVYGTIDPALTYVVSGLVNGDGMEVIVGNLNRSPGEEVGSYPINRGSLSTSANYLLQFTGGELTIEARKIEEVYEPAAVEVAWGVSYDEVILPETVLVRTEEDEMINLPVSWDKRGIDLRNRGTYTVTGELVLPSSVSEDAPSPYMDVVVLPKPAPSDLLLDNTEFEASVENIQIAIGGLEVIDPADDVHTIGLVSGAGDNQYFILSGSALYWNSTEALAGRTSFTVVFQVMDADGNILEKSFTITRLRKSLDEIEIYNTFTPNQDGTNDTWGIEELKYYTGVRIMVFERSGKRVFLTTDPEARWDGTFNGKELAPGSYFWVVETGETDKVRRGTLNLLRR</sequence>
<organism evidence="8 9">
    <name type="scientific">Echinicola arenosa</name>
    <dbReference type="NCBI Taxonomy" id="2774144"/>
    <lineage>
        <taxon>Bacteria</taxon>
        <taxon>Pseudomonadati</taxon>
        <taxon>Bacteroidota</taxon>
        <taxon>Cytophagia</taxon>
        <taxon>Cytophagales</taxon>
        <taxon>Cyclobacteriaceae</taxon>
        <taxon>Echinicola</taxon>
    </lineage>
</organism>
<dbReference type="Pfam" id="PF07532">
    <property type="entry name" value="Big_4"/>
    <property type="match status" value="1"/>
</dbReference>
<dbReference type="InterPro" id="IPR041286">
    <property type="entry name" value="MBG_2"/>
</dbReference>
<dbReference type="Pfam" id="PF03160">
    <property type="entry name" value="Calx-beta"/>
    <property type="match status" value="2"/>
</dbReference>
<dbReference type="Proteomes" id="UP000647133">
    <property type="component" value="Unassembled WGS sequence"/>
</dbReference>
<feature type="region of interest" description="Disordered" evidence="4">
    <location>
        <begin position="1319"/>
        <end position="1338"/>
    </location>
</feature>
<evidence type="ECO:0000259" key="6">
    <source>
        <dbReference type="Pfam" id="PF07532"/>
    </source>
</evidence>
<feature type="domain" description="MBG" evidence="7">
    <location>
        <begin position="2234"/>
        <end position="2306"/>
    </location>
</feature>
<dbReference type="EMBL" id="JACYTQ010000001">
    <property type="protein sequence ID" value="MBD8487375.1"/>
    <property type="molecule type" value="Genomic_DNA"/>
</dbReference>
<dbReference type="NCBIfam" id="TIGR04131">
    <property type="entry name" value="Bac_Flav_CTERM"/>
    <property type="match status" value="1"/>
</dbReference>
<feature type="region of interest" description="Disordered" evidence="4">
    <location>
        <begin position="915"/>
        <end position="940"/>
    </location>
</feature>
<evidence type="ECO:0000256" key="2">
    <source>
        <dbReference type="ARBA" id="ARBA00022737"/>
    </source>
</evidence>
<feature type="domain" description="Bacterial Ig-like" evidence="6">
    <location>
        <begin position="2634"/>
        <end position="2688"/>
    </location>
</feature>
<keyword evidence="3" id="KW-0106">Calcium</keyword>
<feature type="domain" description="MBG" evidence="7">
    <location>
        <begin position="2313"/>
        <end position="2385"/>
    </location>
</feature>
<protein>
    <submittedName>
        <fullName evidence="8">Gliding motility-associated C-terminal domain-containing protein</fullName>
    </submittedName>
</protein>
<feature type="compositionally biased region" description="Polar residues" evidence="4">
    <location>
        <begin position="1319"/>
        <end position="1331"/>
    </location>
</feature>
<feature type="domain" description="Calx-beta" evidence="5">
    <location>
        <begin position="456"/>
        <end position="525"/>
    </location>
</feature>
<feature type="domain" description="MBG" evidence="7">
    <location>
        <begin position="1918"/>
        <end position="1990"/>
    </location>
</feature>
<name>A0ABR9AFG9_9BACT</name>
<dbReference type="InterPro" id="IPR026341">
    <property type="entry name" value="T9SS_type_B"/>
</dbReference>
<keyword evidence="1" id="KW-0732">Signal</keyword>
<dbReference type="InterPro" id="IPR011081">
    <property type="entry name" value="Big_4"/>
</dbReference>
<feature type="domain" description="MBG" evidence="7">
    <location>
        <begin position="1602"/>
        <end position="1674"/>
    </location>
</feature>
<dbReference type="InterPro" id="IPR003644">
    <property type="entry name" value="Calx_beta"/>
</dbReference>
<feature type="domain" description="MBG" evidence="7">
    <location>
        <begin position="2155"/>
        <end position="2227"/>
    </location>
</feature>
<evidence type="ECO:0000256" key="3">
    <source>
        <dbReference type="ARBA" id="ARBA00022837"/>
    </source>
</evidence>
<feature type="domain" description="MBG" evidence="7">
    <location>
        <begin position="1997"/>
        <end position="2069"/>
    </location>
</feature>
<dbReference type="Pfam" id="PF13585">
    <property type="entry name" value="CHU_C"/>
    <property type="match status" value="1"/>
</dbReference>
<feature type="domain" description="MBG" evidence="7">
    <location>
        <begin position="2550"/>
        <end position="2622"/>
    </location>
</feature>
<dbReference type="SUPFAM" id="SSF141072">
    <property type="entry name" value="CalX-like"/>
    <property type="match status" value="2"/>
</dbReference>
<evidence type="ECO:0000256" key="1">
    <source>
        <dbReference type="ARBA" id="ARBA00022729"/>
    </source>
</evidence>
<keyword evidence="9" id="KW-1185">Reference proteome</keyword>
<dbReference type="Gene3D" id="2.60.40.2030">
    <property type="match status" value="2"/>
</dbReference>
<dbReference type="RefSeq" id="WP_192007184.1">
    <property type="nucleotide sequence ID" value="NZ_JACYTQ010000001.1"/>
</dbReference>
<evidence type="ECO:0000259" key="5">
    <source>
        <dbReference type="Pfam" id="PF03160"/>
    </source>
</evidence>
<dbReference type="Gene3D" id="3.30.160.710">
    <property type="match status" value="14"/>
</dbReference>
<feature type="domain" description="MBG" evidence="7">
    <location>
        <begin position="2392"/>
        <end position="2464"/>
    </location>
</feature>
<feature type="domain" description="MBG" evidence="7">
    <location>
        <begin position="2471"/>
        <end position="2543"/>
    </location>
</feature>
<dbReference type="Gene3D" id="2.60.40.2700">
    <property type="match status" value="1"/>
</dbReference>
<accession>A0ABR9AFG9</accession>
<dbReference type="InterPro" id="IPR038081">
    <property type="entry name" value="CalX-like_sf"/>
</dbReference>
<feature type="domain" description="MBG" evidence="7">
    <location>
        <begin position="1681"/>
        <end position="1753"/>
    </location>
</feature>
<comment type="caution">
    <text evidence="8">The sequence shown here is derived from an EMBL/GenBank/DDBJ whole genome shotgun (WGS) entry which is preliminary data.</text>
</comment>
<feature type="domain" description="Calx-beta" evidence="5">
    <location>
        <begin position="303"/>
        <end position="411"/>
    </location>
</feature>
<proteinExistence type="predicted"/>
<dbReference type="Pfam" id="PF18676">
    <property type="entry name" value="MBG_2"/>
    <property type="match status" value="14"/>
</dbReference>
<feature type="domain" description="MBG" evidence="7">
    <location>
        <begin position="2076"/>
        <end position="2148"/>
    </location>
</feature>
<reference evidence="8 9" key="1">
    <citation type="submission" date="2020-09" db="EMBL/GenBank/DDBJ databases">
        <title>Echinicola sp. CAU 1574 isolated from sand of Sido Beach.</title>
        <authorList>
            <person name="Kim W."/>
        </authorList>
    </citation>
    <scope>NUCLEOTIDE SEQUENCE [LARGE SCALE GENOMIC DNA]</scope>
    <source>
        <strain evidence="8 9">CAU 1574</strain>
    </source>
</reference>
<evidence type="ECO:0000259" key="7">
    <source>
        <dbReference type="Pfam" id="PF18676"/>
    </source>
</evidence>
<evidence type="ECO:0000313" key="9">
    <source>
        <dbReference type="Proteomes" id="UP000647133"/>
    </source>
</evidence>
<feature type="compositionally biased region" description="Polar residues" evidence="4">
    <location>
        <begin position="928"/>
        <end position="940"/>
    </location>
</feature>
<feature type="domain" description="MBG" evidence="7">
    <location>
        <begin position="1839"/>
        <end position="1911"/>
    </location>
</feature>
<feature type="domain" description="MBG" evidence="7">
    <location>
        <begin position="1523"/>
        <end position="1595"/>
    </location>
</feature>
<keyword evidence="2" id="KW-0677">Repeat</keyword>
<evidence type="ECO:0000256" key="4">
    <source>
        <dbReference type="SAM" id="MobiDB-lite"/>
    </source>
</evidence>
<feature type="domain" description="MBG" evidence="7">
    <location>
        <begin position="1760"/>
        <end position="1832"/>
    </location>
</feature>
<gene>
    <name evidence="8" type="ORF">IFO69_01310</name>
</gene>
<evidence type="ECO:0000313" key="8">
    <source>
        <dbReference type="EMBL" id="MBD8487375.1"/>
    </source>
</evidence>